<dbReference type="PRINTS" id="PR00081">
    <property type="entry name" value="GDHRDH"/>
</dbReference>
<keyword evidence="1" id="KW-0560">Oxidoreductase</keyword>
<dbReference type="InterPro" id="IPR036291">
    <property type="entry name" value="NAD(P)-bd_dom_sf"/>
</dbReference>
<keyword evidence="2" id="KW-0472">Membrane</keyword>
<feature type="transmembrane region" description="Helical" evidence="2">
    <location>
        <begin position="298"/>
        <end position="317"/>
    </location>
</feature>
<evidence type="ECO:0008006" key="5">
    <source>
        <dbReference type="Google" id="ProtNLM"/>
    </source>
</evidence>
<keyword evidence="2" id="KW-1133">Transmembrane helix</keyword>
<evidence type="ECO:0000313" key="3">
    <source>
        <dbReference type="EMBL" id="KAH0617692.1"/>
    </source>
</evidence>
<name>A0ABQ7SK42_PHRPL</name>
<protein>
    <recommendedName>
        <fullName evidence="5">Short-chain dehydrogenase/reductase family 16C member 6</fullName>
    </recommendedName>
</protein>
<evidence type="ECO:0000256" key="1">
    <source>
        <dbReference type="ARBA" id="ARBA00023002"/>
    </source>
</evidence>
<organism evidence="3 4">
    <name type="scientific">Phrynosoma platyrhinos</name>
    <name type="common">Desert horned lizard</name>
    <dbReference type="NCBI Taxonomy" id="52577"/>
    <lineage>
        <taxon>Eukaryota</taxon>
        <taxon>Metazoa</taxon>
        <taxon>Chordata</taxon>
        <taxon>Craniata</taxon>
        <taxon>Vertebrata</taxon>
        <taxon>Euteleostomi</taxon>
        <taxon>Lepidosauria</taxon>
        <taxon>Squamata</taxon>
        <taxon>Bifurcata</taxon>
        <taxon>Unidentata</taxon>
        <taxon>Episquamata</taxon>
        <taxon>Toxicofera</taxon>
        <taxon>Iguania</taxon>
        <taxon>Phrynosomatidae</taxon>
        <taxon>Phrynosomatinae</taxon>
        <taxon>Phrynosoma</taxon>
    </lineage>
</organism>
<dbReference type="PANTHER" id="PTHR24322:SF749">
    <property type="entry name" value="EPIDERMAL RETINOL DEHYDROGENASE 2"/>
    <property type="match status" value="1"/>
</dbReference>
<reference evidence="3 4" key="1">
    <citation type="journal article" date="2022" name="Gigascience">
        <title>A chromosome-level genome assembly and annotation of the desert horned lizard, Phrynosoma platyrhinos, provides insight into chromosomal rearrangements among reptiles.</title>
        <authorList>
            <person name="Koochekian N."/>
            <person name="Ascanio A."/>
            <person name="Farleigh K."/>
            <person name="Card D.C."/>
            <person name="Schield D.R."/>
            <person name="Castoe T.A."/>
            <person name="Jezkova T."/>
        </authorList>
    </citation>
    <scope>NUCLEOTIDE SEQUENCE [LARGE SCALE GENOMIC DNA]</scope>
    <source>
        <strain evidence="3">NK-2021</strain>
    </source>
</reference>
<keyword evidence="4" id="KW-1185">Reference proteome</keyword>
<dbReference type="PRINTS" id="PR00080">
    <property type="entry name" value="SDRFAMILY"/>
</dbReference>
<evidence type="ECO:0000313" key="4">
    <source>
        <dbReference type="Proteomes" id="UP000826234"/>
    </source>
</evidence>
<gene>
    <name evidence="3" type="ORF">JD844_016188</name>
</gene>
<dbReference type="Proteomes" id="UP000826234">
    <property type="component" value="Unassembled WGS sequence"/>
</dbReference>
<dbReference type="InterPro" id="IPR020904">
    <property type="entry name" value="Sc_DH/Rdtase_CS"/>
</dbReference>
<dbReference type="CDD" id="cd05339">
    <property type="entry name" value="17beta-HSDXI-like_SDR_c"/>
    <property type="match status" value="2"/>
</dbReference>
<evidence type="ECO:0000256" key="2">
    <source>
        <dbReference type="SAM" id="Phobius"/>
    </source>
</evidence>
<sequence length="577" mass="64514">MFFSAQKDVSGQVVLVTGSANGIGRQIALNFARLGAILVLWDIDEENNKETAELALAYGALAVYTYKCDLRVKKEIYAVADQVKKEVGDVNILINNAGILFGKDFIDLPDSDMEETLEVNTKAHFWTCKAFLPAMIACNRGHLVTISSIAALCGCYKLTDYSASKSAAFGFLESIAFELRDAGKKGIKTTIVCPGYVDTKLITNANTARPIRLPVFDVKYIGRQIVDGILKEKFYVVLPPYARLILLKMLFEYFFLKKWFTILQNISEYNLDSFRGWENMLLKRIMSIIRSILDTFKFIILFIYYCFEAFVLMFFCVKKNVAGKIVLVTGSANGIGKEIALNFARLHTILVLWDIDEEGNKKTAELVKANGALAVYTYKCDLRIKEEIYAVADQVKKEVGNVNILINNAGVLSRKNFIDLHDSDIEETIEVNTKAHFWTCKVFLPTMITHNEGHLVTIASLASLFGGKNITDYAASKFAAFGFLESVAFEMRAAGKKGIKTTIVCPGYVNTRLITGLKTARPILLPIMDVGYVARKIVDAILKEKFYVVLPCHLRLIVLKIFLPKKAVLLIAEYLGL</sequence>
<dbReference type="Gene3D" id="3.40.50.720">
    <property type="entry name" value="NAD(P)-binding Rossmann-like Domain"/>
    <property type="match status" value="2"/>
</dbReference>
<dbReference type="InterPro" id="IPR002347">
    <property type="entry name" value="SDR_fam"/>
</dbReference>
<dbReference type="PROSITE" id="PS00061">
    <property type="entry name" value="ADH_SHORT"/>
    <property type="match status" value="2"/>
</dbReference>
<proteinExistence type="predicted"/>
<accession>A0ABQ7SK42</accession>
<comment type="caution">
    <text evidence="3">The sequence shown here is derived from an EMBL/GenBank/DDBJ whole genome shotgun (WGS) entry which is preliminary data.</text>
</comment>
<dbReference type="Pfam" id="PF00106">
    <property type="entry name" value="adh_short"/>
    <property type="match status" value="2"/>
</dbReference>
<dbReference type="SUPFAM" id="SSF51735">
    <property type="entry name" value="NAD(P)-binding Rossmann-fold domains"/>
    <property type="match status" value="2"/>
</dbReference>
<keyword evidence="2" id="KW-0812">Transmembrane</keyword>
<dbReference type="EMBL" id="JAIPUX010005289">
    <property type="protein sequence ID" value="KAH0617692.1"/>
    <property type="molecule type" value="Genomic_DNA"/>
</dbReference>
<dbReference type="PANTHER" id="PTHR24322">
    <property type="entry name" value="PKSB"/>
    <property type="match status" value="1"/>
</dbReference>